<dbReference type="OrthoDB" id="263283at2759"/>
<dbReference type="Gene3D" id="2.60.120.650">
    <property type="entry name" value="Cupin"/>
    <property type="match status" value="1"/>
</dbReference>
<reference evidence="3" key="1">
    <citation type="submission" date="2019-04" db="EMBL/GenBank/DDBJ databases">
        <authorList>
            <person name="Melise S."/>
            <person name="Noan J."/>
            <person name="Okalmin O."/>
        </authorList>
    </citation>
    <scope>NUCLEOTIDE SEQUENCE</scope>
    <source>
        <strain evidence="3">FN9</strain>
    </source>
</reference>
<dbReference type="Pfam" id="PF13621">
    <property type="entry name" value="Cupin_8"/>
    <property type="match status" value="1"/>
</dbReference>
<dbReference type="Proteomes" id="UP000746612">
    <property type="component" value="Unassembled WGS sequence"/>
</dbReference>
<proteinExistence type="predicted"/>
<dbReference type="EMBL" id="CAAKMV010000011">
    <property type="protein sequence ID" value="VIO51746.1"/>
    <property type="molecule type" value="Genomic_DNA"/>
</dbReference>
<dbReference type="InterPro" id="IPR041667">
    <property type="entry name" value="Cupin_8"/>
</dbReference>
<dbReference type="AlphaFoldDB" id="A0A2H3G4U8"/>
<reference evidence="2" key="2">
    <citation type="submission" date="2021-03" db="EMBL/GenBank/DDBJ databases">
        <authorList>
            <person name="Alouane T."/>
            <person name="Langin T."/>
            <person name="Bonhomme L."/>
        </authorList>
    </citation>
    <scope>NUCLEOTIDE SEQUENCE</scope>
    <source>
        <strain evidence="2">MDC_Fg202</strain>
    </source>
</reference>
<gene>
    <name evidence="3" type="ORF">FUG_LOCUS518</name>
    <name evidence="2" type="ORF">MDCFG202_LOCUS142643</name>
</gene>
<dbReference type="PANTHER" id="PTHR12461">
    <property type="entry name" value="HYPOXIA-INDUCIBLE FACTOR 1 ALPHA INHIBITOR-RELATED"/>
    <property type="match status" value="1"/>
</dbReference>
<dbReference type="PROSITE" id="PS51184">
    <property type="entry name" value="JMJC"/>
    <property type="match status" value="1"/>
</dbReference>
<dbReference type="SUPFAM" id="SSF51197">
    <property type="entry name" value="Clavaminate synthase-like"/>
    <property type="match status" value="1"/>
</dbReference>
<evidence type="ECO:0000313" key="4">
    <source>
        <dbReference type="Proteomes" id="UP000746612"/>
    </source>
</evidence>
<dbReference type="PANTHER" id="PTHR12461:SF105">
    <property type="entry name" value="HYPOXIA-INDUCIBLE FACTOR 1-ALPHA INHIBITOR"/>
    <property type="match status" value="1"/>
</dbReference>
<name>A0A2H3G4U8_GIBZA</name>
<dbReference type="OMA" id="WIGHPPT"/>
<feature type="domain" description="JmjC" evidence="1">
    <location>
        <begin position="184"/>
        <end position="348"/>
    </location>
</feature>
<evidence type="ECO:0000313" key="2">
    <source>
        <dbReference type="EMBL" id="CAG1975788.1"/>
    </source>
</evidence>
<evidence type="ECO:0000259" key="1">
    <source>
        <dbReference type="PROSITE" id="PS51184"/>
    </source>
</evidence>
<accession>A0A2H3G4U8</accession>
<dbReference type="EMBL" id="CAJPIJ010000104">
    <property type="protein sequence ID" value="CAG1975788.1"/>
    <property type="molecule type" value="Genomic_DNA"/>
</dbReference>
<protein>
    <recommendedName>
        <fullName evidence="1">JmjC domain-containing protein</fullName>
    </recommendedName>
</protein>
<dbReference type="SMART" id="SM00558">
    <property type="entry name" value="JmjC"/>
    <property type="match status" value="1"/>
</dbReference>
<evidence type="ECO:0000313" key="3">
    <source>
        <dbReference type="EMBL" id="VIO51746.1"/>
    </source>
</evidence>
<sequence>MPKVFSVNSKWVWHMSKTAPSRRYMSGNVSFEGNKVPQLAHLPKEHTTVEIFREQLFGSKKPTVFGNDHGSPAPLLPALDKWFSKDLRNASTTLSEYFCQFRDAMVPYEIYAPTPAQKESLALFRDYLEKEQTQDKIITRSWDSCFTGPADGQDFFQLHAPLHLFTEVLKFNDVVRKKGLQGVSLYIAQCSIAELPQALQEDIPTPEIVVHAGKGDIYGSSIWLGITPTYTPLHRDPNPNLFCQLSGTKVVRLMAPRAGDWLFRQIQAELQRSGNSRIRTDEMMQGEERYKLHQAVWEAGPDSPVPPGTYEVVLNPGDAMFIPTHYWHSVKSVGESGDLNASVNWWFR</sequence>
<organism evidence="2 4">
    <name type="scientific">Gibberella zeae</name>
    <name type="common">Wheat head blight fungus</name>
    <name type="synonym">Fusarium graminearum</name>
    <dbReference type="NCBI Taxonomy" id="5518"/>
    <lineage>
        <taxon>Eukaryota</taxon>
        <taxon>Fungi</taxon>
        <taxon>Dikarya</taxon>
        <taxon>Ascomycota</taxon>
        <taxon>Pezizomycotina</taxon>
        <taxon>Sordariomycetes</taxon>
        <taxon>Hypocreomycetidae</taxon>
        <taxon>Hypocreales</taxon>
        <taxon>Nectriaceae</taxon>
        <taxon>Fusarium</taxon>
    </lineage>
</organism>
<dbReference type="InterPro" id="IPR003347">
    <property type="entry name" value="JmjC_dom"/>
</dbReference>